<comment type="caution">
    <text evidence="1">The sequence shown here is derived from an EMBL/GenBank/DDBJ whole genome shotgun (WGS) entry which is preliminary data.</text>
</comment>
<organism evidence="1 2">
    <name type="scientific">Oedothorax gibbosus</name>
    <dbReference type="NCBI Taxonomy" id="931172"/>
    <lineage>
        <taxon>Eukaryota</taxon>
        <taxon>Metazoa</taxon>
        <taxon>Ecdysozoa</taxon>
        <taxon>Arthropoda</taxon>
        <taxon>Chelicerata</taxon>
        <taxon>Arachnida</taxon>
        <taxon>Araneae</taxon>
        <taxon>Araneomorphae</taxon>
        <taxon>Entelegynae</taxon>
        <taxon>Araneoidea</taxon>
        <taxon>Linyphiidae</taxon>
        <taxon>Erigoninae</taxon>
        <taxon>Oedothorax</taxon>
    </lineage>
</organism>
<accession>A0AAV6UP39</accession>
<name>A0AAV6UP39_9ARAC</name>
<evidence type="ECO:0000313" key="2">
    <source>
        <dbReference type="Proteomes" id="UP000827092"/>
    </source>
</evidence>
<sequence>MIFIDPLPHKLSDHALPVSEQPVPMPTSLQYQSNRPDQSDFLESPWTSHNAVPVLIMRNCLQWLNYPAIFCVCSVTLYRLVHSLSLNPCASEISSNPTELVC</sequence>
<proteinExistence type="predicted"/>
<dbReference type="Proteomes" id="UP000827092">
    <property type="component" value="Unassembled WGS sequence"/>
</dbReference>
<keyword evidence="2" id="KW-1185">Reference proteome</keyword>
<protein>
    <submittedName>
        <fullName evidence="1">Uncharacterized protein</fullName>
    </submittedName>
</protein>
<evidence type="ECO:0000313" key="1">
    <source>
        <dbReference type="EMBL" id="KAG8185381.1"/>
    </source>
</evidence>
<dbReference type="EMBL" id="JAFNEN010000337">
    <property type="protein sequence ID" value="KAG8185381.1"/>
    <property type="molecule type" value="Genomic_DNA"/>
</dbReference>
<dbReference type="AlphaFoldDB" id="A0AAV6UP39"/>
<reference evidence="1 2" key="1">
    <citation type="journal article" date="2022" name="Nat. Ecol. Evol.">
        <title>A masculinizing supergene underlies an exaggerated male reproductive morph in a spider.</title>
        <authorList>
            <person name="Hendrickx F."/>
            <person name="De Corte Z."/>
            <person name="Sonet G."/>
            <person name="Van Belleghem S.M."/>
            <person name="Kostlbacher S."/>
            <person name="Vangestel C."/>
        </authorList>
    </citation>
    <scope>NUCLEOTIDE SEQUENCE [LARGE SCALE GENOMIC DNA]</scope>
    <source>
        <strain evidence="1">W744_W776</strain>
    </source>
</reference>
<gene>
    <name evidence="1" type="ORF">JTE90_023126</name>
</gene>